<evidence type="ECO:0000313" key="2">
    <source>
        <dbReference type="EMBL" id="CAK8683156.1"/>
    </source>
</evidence>
<proteinExistence type="predicted"/>
<sequence>MGEYDDHQDSSVVSPSRFSPGRFNQQTVQPLMIVPADDSNHRRFSGLTDISKVLSASPIAYTVWCHPFFVNIHAFFRAEECLLS</sequence>
<accession>A0ABP0FU43</accession>
<feature type="region of interest" description="Disordered" evidence="1">
    <location>
        <begin position="1"/>
        <end position="26"/>
    </location>
</feature>
<dbReference type="EMBL" id="CAWYQH010000097">
    <property type="protein sequence ID" value="CAK8683156.1"/>
    <property type="molecule type" value="Genomic_DNA"/>
</dbReference>
<comment type="caution">
    <text evidence="2">The sequence shown here is derived from an EMBL/GenBank/DDBJ whole genome shotgun (WGS) entry which is preliminary data.</text>
</comment>
<gene>
    <name evidence="2" type="ORF">CVLEPA_LOCUS14262</name>
</gene>
<organism evidence="2 3">
    <name type="scientific">Clavelina lepadiformis</name>
    <name type="common">Light-bulb sea squirt</name>
    <name type="synonym">Ascidia lepadiformis</name>
    <dbReference type="NCBI Taxonomy" id="159417"/>
    <lineage>
        <taxon>Eukaryota</taxon>
        <taxon>Metazoa</taxon>
        <taxon>Chordata</taxon>
        <taxon>Tunicata</taxon>
        <taxon>Ascidiacea</taxon>
        <taxon>Aplousobranchia</taxon>
        <taxon>Clavelinidae</taxon>
        <taxon>Clavelina</taxon>
    </lineage>
</organism>
<reference evidence="2 3" key="1">
    <citation type="submission" date="2024-02" db="EMBL/GenBank/DDBJ databases">
        <authorList>
            <person name="Daric V."/>
            <person name="Darras S."/>
        </authorList>
    </citation>
    <scope>NUCLEOTIDE SEQUENCE [LARGE SCALE GENOMIC DNA]</scope>
</reference>
<keyword evidence="3" id="KW-1185">Reference proteome</keyword>
<evidence type="ECO:0000256" key="1">
    <source>
        <dbReference type="SAM" id="MobiDB-lite"/>
    </source>
</evidence>
<evidence type="ECO:0000313" key="3">
    <source>
        <dbReference type="Proteomes" id="UP001642483"/>
    </source>
</evidence>
<name>A0ABP0FU43_CLALP</name>
<protein>
    <submittedName>
        <fullName evidence="2">Uncharacterized protein</fullName>
    </submittedName>
</protein>
<feature type="compositionally biased region" description="Polar residues" evidence="1">
    <location>
        <begin position="10"/>
        <end position="26"/>
    </location>
</feature>
<dbReference type="Proteomes" id="UP001642483">
    <property type="component" value="Unassembled WGS sequence"/>
</dbReference>